<feature type="region of interest" description="Disordered" evidence="1">
    <location>
        <begin position="29"/>
        <end position="103"/>
    </location>
</feature>
<name>A0A133VQP7_9EURY</name>
<evidence type="ECO:0000256" key="1">
    <source>
        <dbReference type="SAM" id="MobiDB-lite"/>
    </source>
</evidence>
<comment type="caution">
    <text evidence="2">The sequence shown here is derived from an EMBL/GenBank/DDBJ whole genome shotgun (WGS) entry which is preliminary data.</text>
</comment>
<reference evidence="2 3" key="1">
    <citation type="journal article" date="2016" name="Sci. Rep.">
        <title>Metabolic traits of an uncultured archaeal lineage -MSBL1- from brine pools of the Red Sea.</title>
        <authorList>
            <person name="Mwirichia R."/>
            <person name="Alam I."/>
            <person name="Rashid M."/>
            <person name="Vinu M."/>
            <person name="Ba-Alawi W."/>
            <person name="Anthony Kamau A."/>
            <person name="Kamanda Ngugi D."/>
            <person name="Goker M."/>
            <person name="Klenk H.P."/>
            <person name="Bajic V."/>
            <person name="Stingl U."/>
        </authorList>
    </citation>
    <scope>NUCLEOTIDE SEQUENCE [LARGE SCALE GENOMIC DNA]</scope>
    <source>
        <strain evidence="2">SCGC-AAA382N08</strain>
    </source>
</reference>
<proteinExistence type="predicted"/>
<protein>
    <recommendedName>
        <fullName evidence="4">SprT-like domain-containing protein</fullName>
    </recommendedName>
</protein>
<sequence>MVYIKDQSQIINGKEYNYKYLYFSYRGSDGKPKNQMLGKLDNKGEAKSKLRKLARKHDIDQSTLERHLEEIESGDIPEKPMRKRKEERSVKNPIDRLSDKEKEELQEDLDSLREYDKEITDKEVRKQAERFSNYDSVRLFSNPDGKDFLILSKKGEQIPVRIVDPEIWKKVLAFYIIKDSETIKKSEPDKVSDYLEGKKLEEYKEIKQKFLEEKGKESSVKKSEGENYSDVKSRFKSAISDVWNLSYGTWNEEPYSKMEITVKKKDPEDIKAKDTYAGVRLSTGRTENASGDSLLQVPLKVKLEITDKFLNMDKEERYKILKHEAIHLGYPKHGKKFREMAKKSGTSVSVARQKGEKIKVKEQKGEKYSKYETVKKFDSFEKADKYAKKLAEETGNKVRVEE</sequence>
<evidence type="ECO:0000313" key="2">
    <source>
        <dbReference type="EMBL" id="KXB08747.1"/>
    </source>
</evidence>
<feature type="compositionally biased region" description="Basic and acidic residues" evidence="1">
    <location>
        <begin position="56"/>
        <end position="103"/>
    </location>
</feature>
<dbReference type="Proteomes" id="UP000070175">
    <property type="component" value="Unassembled WGS sequence"/>
</dbReference>
<dbReference type="AlphaFoldDB" id="A0A133VQP7"/>
<evidence type="ECO:0008006" key="4">
    <source>
        <dbReference type="Google" id="ProtNLM"/>
    </source>
</evidence>
<accession>A0A133VQP7</accession>
<gene>
    <name evidence="2" type="ORF">AKJ56_00320</name>
</gene>
<keyword evidence="3" id="KW-1185">Reference proteome</keyword>
<dbReference type="EMBL" id="LHYJ01000003">
    <property type="protein sequence ID" value="KXB08747.1"/>
    <property type="molecule type" value="Genomic_DNA"/>
</dbReference>
<organism evidence="2 3">
    <name type="scientific">candidate division MSBL1 archaeon SCGC-AAA382N08</name>
    <dbReference type="NCBI Taxonomy" id="1698285"/>
    <lineage>
        <taxon>Archaea</taxon>
        <taxon>Methanobacteriati</taxon>
        <taxon>Methanobacteriota</taxon>
        <taxon>candidate division MSBL1</taxon>
    </lineage>
</organism>
<evidence type="ECO:0000313" key="3">
    <source>
        <dbReference type="Proteomes" id="UP000070175"/>
    </source>
</evidence>